<dbReference type="EC" id="1.2.1.-" evidence="9"/>
<dbReference type="InterPro" id="IPR036291">
    <property type="entry name" value="NAD(P)-bd_dom_sf"/>
</dbReference>
<dbReference type="NCBIfam" id="TIGR01534">
    <property type="entry name" value="GAPDH-I"/>
    <property type="match status" value="1"/>
</dbReference>
<feature type="binding site" evidence="6">
    <location>
        <begin position="10"/>
        <end position="11"/>
    </location>
    <ligand>
        <name>NAD(+)</name>
        <dbReference type="ChEBI" id="CHEBI:57540"/>
    </ligand>
</feature>
<dbReference type="PANTHER" id="PTHR43148">
    <property type="entry name" value="GLYCERALDEHYDE-3-PHOSPHATE DEHYDROGENASE 2"/>
    <property type="match status" value="1"/>
</dbReference>
<evidence type="ECO:0000256" key="9">
    <source>
        <dbReference type="RuleBase" id="RU361160"/>
    </source>
</evidence>
<dbReference type="GO" id="GO:0006006">
    <property type="term" value="P:glucose metabolic process"/>
    <property type="evidence" value="ECO:0007669"/>
    <property type="project" value="InterPro"/>
</dbReference>
<feature type="binding site" evidence="6">
    <location>
        <position position="39"/>
    </location>
    <ligand>
        <name>NAD(+)</name>
        <dbReference type="ChEBI" id="CHEBI:57540"/>
    </ligand>
</feature>
<evidence type="ECO:0000256" key="1">
    <source>
        <dbReference type="ARBA" id="ARBA00007406"/>
    </source>
</evidence>
<gene>
    <name evidence="11" type="primary">gap</name>
    <name evidence="11" type="ORF">ISQ64_04180</name>
</gene>
<evidence type="ECO:0000256" key="6">
    <source>
        <dbReference type="PIRSR" id="PIRSR000149-3"/>
    </source>
</evidence>
<feature type="binding site" evidence="6">
    <location>
        <position position="318"/>
    </location>
    <ligand>
        <name>NAD(+)</name>
        <dbReference type="ChEBI" id="CHEBI:57540"/>
    </ligand>
</feature>
<evidence type="ECO:0000259" key="10">
    <source>
        <dbReference type="SMART" id="SM00846"/>
    </source>
</evidence>
<keyword evidence="6" id="KW-0520">NAD</keyword>
<dbReference type="CDD" id="cd05214">
    <property type="entry name" value="GAPDH_I_N"/>
    <property type="match status" value="1"/>
</dbReference>
<dbReference type="InterPro" id="IPR006424">
    <property type="entry name" value="Glyceraldehyde-3-P_DH_1"/>
</dbReference>
<dbReference type="PROSITE" id="PS00071">
    <property type="entry name" value="GAPDH"/>
    <property type="match status" value="1"/>
</dbReference>
<dbReference type="Pfam" id="PF02800">
    <property type="entry name" value="Gp_dh_C"/>
    <property type="match status" value="1"/>
</dbReference>
<dbReference type="Pfam" id="PF00044">
    <property type="entry name" value="Gp_dh_N"/>
    <property type="match status" value="1"/>
</dbReference>
<dbReference type="EMBL" id="JADHQD010000027">
    <property type="protein sequence ID" value="MBL6818584.1"/>
    <property type="molecule type" value="Genomic_DNA"/>
</dbReference>
<dbReference type="SUPFAM" id="SSF55347">
    <property type="entry name" value="Glyceraldehyde-3-phosphate dehydrogenase-like, C-terminal domain"/>
    <property type="match status" value="1"/>
</dbReference>
<feature type="domain" description="Glyceraldehyde 3-phosphate dehydrogenase NAD(P) binding" evidence="10">
    <location>
        <begin position="1"/>
        <end position="156"/>
    </location>
</feature>
<evidence type="ECO:0000256" key="7">
    <source>
        <dbReference type="PIRSR" id="PIRSR000149-4"/>
    </source>
</evidence>
<dbReference type="FunFam" id="3.30.360.10:FF:000002">
    <property type="entry name" value="Glyceraldehyde-3-phosphate dehydrogenase"/>
    <property type="match status" value="1"/>
</dbReference>
<feature type="binding site" evidence="6">
    <location>
        <position position="83"/>
    </location>
    <ligand>
        <name>NAD(+)</name>
        <dbReference type="ChEBI" id="CHEBI:57540"/>
    </ligand>
</feature>
<dbReference type="AlphaFoldDB" id="A0A937IDJ2"/>
<dbReference type="SUPFAM" id="SSF51735">
    <property type="entry name" value="NAD(P)-binding Rossmann-fold domains"/>
    <property type="match status" value="1"/>
</dbReference>
<evidence type="ECO:0000256" key="3">
    <source>
        <dbReference type="ARBA" id="ARBA00023002"/>
    </source>
</evidence>
<name>A0A937IDJ2_9GAMM</name>
<dbReference type="InterPro" id="IPR020828">
    <property type="entry name" value="GlycerAld_3-P_DH_NAD(P)-bd"/>
</dbReference>
<evidence type="ECO:0000313" key="11">
    <source>
        <dbReference type="EMBL" id="MBL6818584.1"/>
    </source>
</evidence>
<dbReference type="SMART" id="SM00846">
    <property type="entry name" value="Gp_dh_N"/>
    <property type="match status" value="1"/>
</dbReference>
<keyword evidence="6" id="KW-0547">Nucleotide-binding</keyword>
<dbReference type="Gene3D" id="3.40.50.720">
    <property type="entry name" value="NAD(P)-binding Rossmann-like Domain"/>
    <property type="match status" value="1"/>
</dbReference>
<comment type="caution">
    <text evidence="11">The sequence shown here is derived from an EMBL/GenBank/DDBJ whole genome shotgun (WGS) entry which is preliminary data.</text>
</comment>
<dbReference type="InterPro" id="IPR020830">
    <property type="entry name" value="GlycerAld_3-P_DH_AS"/>
</dbReference>
<organism evidence="11 12">
    <name type="scientific">SAR86 cluster bacterium</name>
    <dbReference type="NCBI Taxonomy" id="2030880"/>
    <lineage>
        <taxon>Bacteria</taxon>
        <taxon>Pseudomonadati</taxon>
        <taxon>Pseudomonadota</taxon>
        <taxon>Gammaproteobacteria</taxon>
        <taxon>SAR86 cluster</taxon>
    </lineage>
</organism>
<feature type="site" description="Activates thiol group during catalysis" evidence="7">
    <location>
        <position position="183"/>
    </location>
</feature>
<feature type="binding site" evidence="5">
    <location>
        <position position="186"/>
    </location>
    <ligand>
        <name>D-glyceraldehyde 3-phosphate</name>
        <dbReference type="ChEBI" id="CHEBI:59776"/>
    </ligand>
</feature>
<feature type="binding site" evidence="5">
    <location>
        <position position="237"/>
    </location>
    <ligand>
        <name>D-glyceraldehyde 3-phosphate</name>
        <dbReference type="ChEBI" id="CHEBI:59776"/>
    </ligand>
</feature>
<feature type="binding site" evidence="5">
    <location>
        <begin position="214"/>
        <end position="215"/>
    </location>
    <ligand>
        <name>D-glyceraldehyde 3-phosphate</name>
        <dbReference type="ChEBI" id="CHEBI:59776"/>
    </ligand>
</feature>
<feature type="binding site" evidence="6">
    <location>
        <position position="125"/>
    </location>
    <ligand>
        <name>NAD(+)</name>
        <dbReference type="ChEBI" id="CHEBI:57540"/>
    </ligand>
</feature>
<dbReference type="PIRSF" id="PIRSF000149">
    <property type="entry name" value="GAP_DH"/>
    <property type="match status" value="1"/>
</dbReference>
<dbReference type="GO" id="GO:0016620">
    <property type="term" value="F:oxidoreductase activity, acting on the aldehyde or oxo group of donors, NAD or NADP as acceptor"/>
    <property type="evidence" value="ECO:0007669"/>
    <property type="project" value="InterPro"/>
</dbReference>
<dbReference type="InterPro" id="IPR020829">
    <property type="entry name" value="GlycerAld_3-P_DH_cat"/>
</dbReference>
<evidence type="ECO:0000256" key="4">
    <source>
        <dbReference type="PIRSR" id="PIRSR000149-1"/>
    </source>
</evidence>
<dbReference type="PRINTS" id="PR00078">
    <property type="entry name" value="G3PDHDRGNASE"/>
</dbReference>
<protein>
    <recommendedName>
        <fullName evidence="9">Glyceraldehyde-3-phosphate dehydrogenase</fullName>
        <ecNumber evidence="9">1.2.1.-</ecNumber>
    </recommendedName>
</protein>
<sequence length="345" mass="37715">MKIAINGFGRIGKNITRHLIDAGYLNNQGGDLELVAINDLGKIESNAHLLKYDSIHGAIQNNIKVDNDELIIDNSSIKYFSERNPEDLPWGDLDIDIVFECTGIFTSRDAASSHIKAGAKKVLISAPAQNPDKTIVYGVNHKHLTSDDIIISNASCTTNCLAPLAKIINDNYVIKSGLVNTVHASTNDQSLLDVAHSDLYRARAASASIIPSKTGAAKAIGLVIPSLNGKLNGMATRVPTLNVSMLDFTFETEKNFSIDQLVGTIKAAAEKDYKDILSVCDLPLVSTDFNHNPSSSIFDSNHLYQIGNQTKILAWYDNEWGFSKRMIDLSKYIKEISSISFKETA</sequence>
<evidence type="ECO:0000256" key="8">
    <source>
        <dbReference type="RuleBase" id="RU000397"/>
    </source>
</evidence>
<feature type="binding site" evidence="5">
    <location>
        <begin position="155"/>
        <end position="157"/>
    </location>
    <ligand>
        <name>D-glyceraldehyde 3-phosphate</name>
        <dbReference type="ChEBI" id="CHEBI:59776"/>
    </ligand>
</feature>
<dbReference type="CDD" id="cd18126">
    <property type="entry name" value="GAPDH_I_C"/>
    <property type="match status" value="1"/>
</dbReference>
<reference evidence="11" key="1">
    <citation type="submission" date="2020-10" db="EMBL/GenBank/DDBJ databases">
        <title>Microbiome of the Black Sea water column analyzed by genome centric metagenomics.</title>
        <authorList>
            <person name="Cabello-Yeves P.J."/>
            <person name="Callieri C."/>
            <person name="Picazo A."/>
            <person name="Mehrshad M."/>
            <person name="Haro-Moreno J.M."/>
            <person name="Roda-Garcia J."/>
            <person name="Dzembekova N."/>
            <person name="Slabakova V."/>
            <person name="Slabakova N."/>
            <person name="Moncheva S."/>
            <person name="Rodriguez-Valera F."/>
        </authorList>
    </citation>
    <scope>NUCLEOTIDE SEQUENCE</scope>
    <source>
        <strain evidence="11">BS307-5m-G50</strain>
    </source>
</reference>
<dbReference type="Proteomes" id="UP000711391">
    <property type="component" value="Unassembled WGS sequence"/>
</dbReference>
<comment type="similarity">
    <text evidence="1 8">Belongs to the glyceraldehyde-3-phosphate dehydrogenase family.</text>
</comment>
<dbReference type="Gene3D" id="3.30.360.10">
    <property type="entry name" value="Dihydrodipicolinate Reductase, domain 2"/>
    <property type="match status" value="1"/>
</dbReference>
<proteinExistence type="inferred from homology"/>
<comment type="subunit">
    <text evidence="2">Homotetramer.</text>
</comment>
<dbReference type="InterPro" id="IPR020831">
    <property type="entry name" value="GlycerAld/Erythrose_P_DH"/>
</dbReference>
<evidence type="ECO:0000313" key="12">
    <source>
        <dbReference type="Proteomes" id="UP000711391"/>
    </source>
</evidence>
<feature type="active site" description="Nucleophile" evidence="4">
    <location>
        <position position="156"/>
    </location>
</feature>
<accession>A0A937IDJ2</accession>
<dbReference type="GO" id="GO:0050661">
    <property type="term" value="F:NADP binding"/>
    <property type="evidence" value="ECO:0007669"/>
    <property type="project" value="InterPro"/>
</dbReference>
<evidence type="ECO:0000256" key="5">
    <source>
        <dbReference type="PIRSR" id="PIRSR000149-2"/>
    </source>
</evidence>
<keyword evidence="3 9" id="KW-0560">Oxidoreductase</keyword>
<dbReference type="GO" id="GO:0051287">
    <property type="term" value="F:NAD binding"/>
    <property type="evidence" value="ECO:0007669"/>
    <property type="project" value="InterPro"/>
</dbReference>
<dbReference type="FunFam" id="3.40.50.720:FF:000001">
    <property type="entry name" value="Glyceraldehyde-3-phosphate dehydrogenase"/>
    <property type="match status" value="1"/>
</dbReference>
<evidence type="ECO:0000256" key="2">
    <source>
        <dbReference type="ARBA" id="ARBA00011881"/>
    </source>
</evidence>